<dbReference type="STRING" id="234267.Acid_6708"/>
<evidence type="ECO:0000256" key="2">
    <source>
        <dbReference type="ARBA" id="ARBA00001946"/>
    </source>
</evidence>
<feature type="domain" description="Pterin-binding" evidence="13">
    <location>
        <begin position="20"/>
        <end position="270"/>
    </location>
</feature>
<dbReference type="AlphaFoldDB" id="Q01RU1"/>
<proteinExistence type="inferred from homology"/>
<evidence type="ECO:0000256" key="11">
    <source>
        <dbReference type="ARBA" id="ARBA00030193"/>
    </source>
</evidence>
<dbReference type="Pfam" id="PF00809">
    <property type="entry name" value="Pterin_bind"/>
    <property type="match status" value="1"/>
</dbReference>
<dbReference type="PROSITE" id="PS50972">
    <property type="entry name" value="PTERIN_BINDING"/>
    <property type="match status" value="1"/>
</dbReference>
<dbReference type="SUPFAM" id="SSF51717">
    <property type="entry name" value="Dihydropteroate synthetase-like"/>
    <property type="match status" value="1"/>
</dbReference>
<dbReference type="UniPathway" id="UPA00077">
    <property type="reaction ID" value="UER00156"/>
</dbReference>
<comment type="function">
    <text evidence="12">Catalyzes the condensation of para-aminobenzoate (pABA) with 6-hydroxymethyl-7,8-dihydropterin diphosphate (DHPt-PP) to form 7,8-dihydropteroate (H2Pte), the immediate precursor of folate derivatives.</text>
</comment>
<comment type="cofactor">
    <cofactor evidence="2 12">
        <name>Mg(2+)</name>
        <dbReference type="ChEBI" id="CHEBI:18420"/>
    </cofactor>
</comment>
<sequence>MRKLFFWKLKQHEIRLGERTVLMGVLNVTPDSFSDGGKYSDPDRAFARAIELEEQGADIIDIGAESTKPGSTRVSVAEEMRRLIPVLKRLKDRLGIPISVDTYKAEVAERALELGVEIINDPSGLTFEPQLARTAANMNAGLILNHMRGTPETWAKLGPMPDPLSTIGRDLDAMISRARHAGVDKAHMVIDPGLGFGKRKEQNAVILARLGELNPLDLPIMVGPSRKSFLAHPDLEETKFATAAAVTAAILGGAHIVRVHDVREMRAVADVADEIVRGRPE</sequence>
<accession>Q01RU1</accession>
<evidence type="ECO:0000256" key="6">
    <source>
        <dbReference type="ARBA" id="ARBA00016919"/>
    </source>
</evidence>
<comment type="catalytic activity">
    <reaction evidence="1">
        <text>(7,8-dihydropterin-6-yl)methyl diphosphate + 4-aminobenzoate = 7,8-dihydropteroate + diphosphate</text>
        <dbReference type="Rhea" id="RHEA:19949"/>
        <dbReference type="ChEBI" id="CHEBI:17836"/>
        <dbReference type="ChEBI" id="CHEBI:17839"/>
        <dbReference type="ChEBI" id="CHEBI:33019"/>
        <dbReference type="ChEBI" id="CHEBI:72950"/>
        <dbReference type="EC" id="2.5.1.15"/>
    </reaction>
</comment>
<protein>
    <recommendedName>
        <fullName evidence="6 12">Dihydropteroate synthase</fullName>
        <shortName evidence="12">DHPS</shortName>
        <ecNumber evidence="5 12">2.5.1.15</ecNumber>
    </recommendedName>
    <alternativeName>
        <fullName evidence="11 12">Dihydropteroate pyrophosphorylase</fullName>
    </alternativeName>
</protein>
<dbReference type="PROSITE" id="PS00792">
    <property type="entry name" value="DHPS_1"/>
    <property type="match status" value="1"/>
</dbReference>
<dbReference type="EMBL" id="CP000473">
    <property type="protein sequence ID" value="ABJ87629.1"/>
    <property type="molecule type" value="Genomic_DNA"/>
</dbReference>
<evidence type="ECO:0000256" key="4">
    <source>
        <dbReference type="ARBA" id="ARBA00009503"/>
    </source>
</evidence>
<dbReference type="GO" id="GO:0046654">
    <property type="term" value="P:tetrahydrofolate biosynthetic process"/>
    <property type="evidence" value="ECO:0007669"/>
    <property type="project" value="UniProtKB-UniPathway"/>
</dbReference>
<keyword evidence="7 12" id="KW-0808">Transferase</keyword>
<evidence type="ECO:0000259" key="13">
    <source>
        <dbReference type="PROSITE" id="PS50972"/>
    </source>
</evidence>
<comment type="pathway">
    <text evidence="3 12">Cofactor biosynthesis; tetrahydrofolate biosynthesis; 7,8-dihydrofolate from 2-amino-4-hydroxy-6-hydroxymethyl-7,8-dihydropteridine diphosphate and 4-aminobenzoate: step 1/2.</text>
</comment>
<dbReference type="EC" id="2.5.1.15" evidence="5 12"/>
<evidence type="ECO:0000256" key="12">
    <source>
        <dbReference type="RuleBase" id="RU361205"/>
    </source>
</evidence>
<evidence type="ECO:0000256" key="5">
    <source>
        <dbReference type="ARBA" id="ARBA00012458"/>
    </source>
</evidence>
<keyword evidence="10 12" id="KW-0289">Folate biosynthesis</keyword>
<dbReference type="GO" id="GO:0004156">
    <property type="term" value="F:dihydropteroate synthase activity"/>
    <property type="evidence" value="ECO:0007669"/>
    <property type="project" value="UniProtKB-EC"/>
</dbReference>
<keyword evidence="8 12" id="KW-0479">Metal-binding</keyword>
<dbReference type="FunFam" id="3.20.20.20:FF:000006">
    <property type="entry name" value="Dihydropteroate synthase"/>
    <property type="match status" value="1"/>
</dbReference>
<keyword evidence="9 12" id="KW-0460">Magnesium</keyword>
<evidence type="ECO:0000256" key="9">
    <source>
        <dbReference type="ARBA" id="ARBA00022842"/>
    </source>
</evidence>
<dbReference type="InParanoid" id="Q01RU1"/>
<evidence type="ECO:0000313" key="14">
    <source>
        <dbReference type="EMBL" id="ABJ87629.1"/>
    </source>
</evidence>
<comment type="similarity">
    <text evidence="4 12">Belongs to the DHPS family.</text>
</comment>
<reference evidence="14" key="1">
    <citation type="submission" date="2006-10" db="EMBL/GenBank/DDBJ databases">
        <title>Complete sequence of Solibacter usitatus Ellin6076.</title>
        <authorList>
            <consortium name="US DOE Joint Genome Institute"/>
            <person name="Copeland A."/>
            <person name="Lucas S."/>
            <person name="Lapidus A."/>
            <person name="Barry K."/>
            <person name="Detter J.C."/>
            <person name="Glavina del Rio T."/>
            <person name="Hammon N."/>
            <person name="Israni S."/>
            <person name="Dalin E."/>
            <person name="Tice H."/>
            <person name="Pitluck S."/>
            <person name="Thompson L.S."/>
            <person name="Brettin T."/>
            <person name="Bruce D."/>
            <person name="Han C."/>
            <person name="Tapia R."/>
            <person name="Gilna P."/>
            <person name="Schmutz J."/>
            <person name="Larimer F."/>
            <person name="Land M."/>
            <person name="Hauser L."/>
            <person name="Kyrpides N."/>
            <person name="Mikhailova N."/>
            <person name="Janssen P.H."/>
            <person name="Kuske C.R."/>
            <person name="Richardson P."/>
        </authorList>
    </citation>
    <scope>NUCLEOTIDE SEQUENCE</scope>
    <source>
        <strain evidence="14">Ellin6076</strain>
    </source>
</reference>
<dbReference type="InterPro" id="IPR006390">
    <property type="entry name" value="DHP_synth_dom"/>
</dbReference>
<dbReference type="NCBIfam" id="TIGR01496">
    <property type="entry name" value="DHPS"/>
    <property type="match status" value="1"/>
</dbReference>
<evidence type="ECO:0000256" key="8">
    <source>
        <dbReference type="ARBA" id="ARBA00022723"/>
    </source>
</evidence>
<dbReference type="GO" id="GO:0046872">
    <property type="term" value="F:metal ion binding"/>
    <property type="evidence" value="ECO:0007669"/>
    <property type="project" value="UniProtKB-KW"/>
</dbReference>
<dbReference type="InterPro" id="IPR000489">
    <property type="entry name" value="Pterin-binding_dom"/>
</dbReference>
<dbReference type="InterPro" id="IPR045031">
    <property type="entry name" value="DHP_synth-like"/>
</dbReference>
<evidence type="ECO:0000256" key="1">
    <source>
        <dbReference type="ARBA" id="ARBA00000012"/>
    </source>
</evidence>
<evidence type="ECO:0000256" key="10">
    <source>
        <dbReference type="ARBA" id="ARBA00022909"/>
    </source>
</evidence>
<dbReference type="CDD" id="cd00739">
    <property type="entry name" value="DHPS"/>
    <property type="match status" value="1"/>
</dbReference>
<evidence type="ECO:0000256" key="3">
    <source>
        <dbReference type="ARBA" id="ARBA00004763"/>
    </source>
</evidence>
<dbReference type="HOGENOM" id="CLU_008023_0_2_0"/>
<dbReference type="eggNOG" id="COG0294">
    <property type="taxonomic scope" value="Bacteria"/>
</dbReference>
<name>Q01RU1_SOLUE</name>
<gene>
    <name evidence="14" type="ordered locus">Acid_6708</name>
</gene>
<dbReference type="FunCoup" id="Q01RU1">
    <property type="interactions" value="507"/>
</dbReference>
<evidence type="ECO:0000256" key="7">
    <source>
        <dbReference type="ARBA" id="ARBA00022679"/>
    </source>
</evidence>
<dbReference type="GO" id="GO:0046656">
    <property type="term" value="P:folic acid biosynthetic process"/>
    <property type="evidence" value="ECO:0007669"/>
    <property type="project" value="UniProtKB-KW"/>
</dbReference>
<dbReference type="PANTHER" id="PTHR20941:SF1">
    <property type="entry name" value="FOLIC ACID SYNTHESIS PROTEIN FOL1"/>
    <property type="match status" value="1"/>
</dbReference>
<dbReference type="PANTHER" id="PTHR20941">
    <property type="entry name" value="FOLATE SYNTHESIS PROTEINS"/>
    <property type="match status" value="1"/>
</dbReference>
<dbReference type="KEGG" id="sus:Acid_6708"/>
<organism evidence="14">
    <name type="scientific">Solibacter usitatus (strain Ellin6076)</name>
    <dbReference type="NCBI Taxonomy" id="234267"/>
    <lineage>
        <taxon>Bacteria</taxon>
        <taxon>Pseudomonadati</taxon>
        <taxon>Acidobacteriota</taxon>
        <taxon>Terriglobia</taxon>
        <taxon>Bryobacterales</taxon>
        <taxon>Solibacteraceae</taxon>
        <taxon>Candidatus Solibacter</taxon>
    </lineage>
</organism>
<dbReference type="Gene3D" id="3.20.20.20">
    <property type="entry name" value="Dihydropteroate synthase-like"/>
    <property type="match status" value="1"/>
</dbReference>
<dbReference type="PROSITE" id="PS00793">
    <property type="entry name" value="DHPS_2"/>
    <property type="match status" value="1"/>
</dbReference>
<dbReference type="InterPro" id="IPR011005">
    <property type="entry name" value="Dihydropteroate_synth-like_sf"/>
</dbReference>